<dbReference type="RefSeq" id="XP_033817846.1">
    <property type="nucleotide sequence ID" value="XM_033961955.1"/>
</dbReference>
<feature type="binding site" evidence="5">
    <location>
        <position position="104"/>
    </location>
    <ligand>
        <name>Fe cation</name>
        <dbReference type="ChEBI" id="CHEBI:24875"/>
        <label>1</label>
    </ligand>
</feature>
<dbReference type="PROSITE" id="PS00204">
    <property type="entry name" value="FERRITIN_2"/>
    <property type="match status" value="1"/>
</dbReference>
<dbReference type="InterPro" id="IPR014034">
    <property type="entry name" value="Ferritin_CS"/>
</dbReference>
<dbReference type="Pfam" id="PF00210">
    <property type="entry name" value="Ferritin"/>
    <property type="match status" value="1"/>
</dbReference>
<evidence type="ECO:0000259" key="7">
    <source>
        <dbReference type="PROSITE" id="PS50905"/>
    </source>
</evidence>
<dbReference type="GeneID" id="117368363"/>
<evidence type="ECO:0000313" key="9">
    <source>
        <dbReference type="RefSeq" id="XP_033817846.1"/>
    </source>
</evidence>
<organism evidence="8 9">
    <name type="scientific">Geotrypetes seraphini</name>
    <name type="common">Gaboon caecilian</name>
    <name type="synonym">Caecilia seraphini</name>
    <dbReference type="NCBI Taxonomy" id="260995"/>
    <lineage>
        <taxon>Eukaryota</taxon>
        <taxon>Metazoa</taxon>
        <taxon>Chordata</taxon>
        <taxon>Craniata</taxon>
        <taxon>Vertebrata</taxon>
        <taxon>Euteleostomi</taxon>
        <taxon>Amphibia</taxon>
        <taxon>Gymnophiona</taxon>
        <taxon>Geotrypetes</taxon>
    </lineage>
</organism>
<dbReference type="FunFam" id="1.20.1260.10:FF:000002">
    <property type="entry name" value="Ferritin, mitochondrial"/>
    <property type="match status" value="1"/>
</dbReference>
<dbReference type="InterPro" id="IPR009078">
    <property type="entry name" value="Ferritin-like_SF"/>
</dbReference>
<evidence type="ECO:0000256" key="4">
    <source>
        <dbReference type="ARBA" id="ARBA00023004"/>
    </source>
</evidence>
<dbReference type="FunCoup" id="A0A6P8ST00">
    <property type="interactions" value="51"/>
</dbReference>
<dbReference type="GO" id="GO:0005737">
    <property type="term" value="C:cytoplasm"/>
    <property type="evidence" value="ECO:0007669"/>
    <property type="project" value="TreeGrafter"/>
</dbReference>
<dbReference type="InterPro" id="IPR012347">
    <property type="entry name" value="Ferritin-like"/>
</dbReference>
<evidence type="ECO:0000256" key="5">
    <source>
        <dbReference type="PIRSR" id="PIRSR601519-1"/>
    </source>
</evidence>
<dbReference type="GO" id="GO:0008199">
    <property type="term" value="F:ferric iron binding"/>
    <property type="evidence" value="ECO:0007669"/>
    <property type="project" value="InterPro"/>
</dbReference>
<dbReference type="InterPro" id="IPR009040">
    <property type="entry name" value="Ferritin-like_diiron"/>
</dbReference>
<dbReference type="PROSITE" id="PS50905">
    <property type="entry name" value="FERRITIN_LIKE"/>
    <property type="match status" value="1"/>
</dbReference>
<feature type="domain" description="Ferritin-like diiron" evidence="7">
    <location>
        <begin position="7"/>
        <end position="156"/>
    </location>
</feature>
<gene>
    <name evidence="9" type="primary">LOC117368363</name>
</gene>
<dbReference type="Proteomes" id="UP000515159">
    <property type="component" value="Chromosome 10"/>
</dbReference>
<comment type="function">
    <text evidence="6">Stores iron in a soluble, non-toxic, readily available form. Important for iron homeostasis. Iron is taken up in the ferrous form and deposited as ferric hydroxides after oxidation.</text>
</comment>
<reference evidence="9" key="1">
    <citation type="submission" date="2025-08" db="UniProtKB">
        <authorList>
            <consortium name="RefSeq"/>
        </authorList>
    </citation>
    <scope>IDENTIFICATION</scope>
</reference>
<dbReference type="SUPFAM" id="SSF47240">
    <property type="entry name" value="Ferritin-like"/>
    <property type="match status" value="1"/>
</dbReference>
<keyword evidence="3 5" id="KW-0479">Metal-binding</keyword>
<protein>
    <recommendedName>
        <fullName evidence="6">Ferritin</fullName>
    </recommendedName>
</protein>
<proteinExistence type="inferred from homology"/>
<dbReference type="InParanoid" id="A0A6P8ST00"/>
<dbReference type="PANTHER" id="PTHR11431">
    <property type="entry name" value="FERRITIN"/>
    <property type="match status" value="1"/>
</dbReference>
<evidence type="ECO:0000256" key="2">
    <source>
        <dbReference type="ARBA" id="ARBA00022434"/>
    </source>
</evidence>
<keyword evidence="2 6" id="KW-0409">Iron storage</keyword>
<dbReference type="GO" id="GO:0006826">
    <property type="term" value="P:iron ion transport"/>
    <property type="evidence" value="ECO:0007669"/>
    <property type="project" value="InterPro"/>
</dbReference>
<dbReference type="InterPro" id="IPR008331">
    <property type="entry name" value="Ferritin_DPS_dom"/>
</dbReference>
<accession>A0A6P8ST00</accession>
<dbReference type="Gene3D" id="1.20.1260.10">
    <property type="match status" value="1"/>
</dbReference>
<dbReference type="OrthoDB" id="186462at2759"/>
<dbReference type="AlphaFoldDB" id="A0A6P8ST00"/>
<keyword evidence="8" id="KW-1185">Reference proteome</keyword>
<dbReference type="GO" id="GO:0008198">
    <property type="term" value="F:ferrous iron binding"/>
    <property type="evidence" value="ECO:0007669"/>
    <property type="project" value="TreeGrafter"/>
</dbReference>
<dbReference type="CDD" id="cd01056">
    <property type="entry name" value="Euk_Ferritin"/>
    <property type="match status" value="1"/>
</dbReference>
<comment type="similarity">
    <text evidence="1 6">Belongs to the ferritin family.</text>
</comment>
<sequence length="177" mass="20718">MSSQIRQNYHQESEAGVNRVVNLQLQTSYTYLSLGHYFDRDDVALANFSKFFREQSEEKREQSEHLLKFQNKRGGHVVFQDVKKPESDEWGNGTQAMEFALRLEKTLNQALLDLHKIAMDHADPHMCDFLEHQFLEEEVKLIKKLGDHVTNLRRLKADEVGMGMYLFDKLTLDEESN</sequence>
<evidence type="ECO:0000313" key="8">
    <source>
        <dbReference type="Proteomes" id="UP000515159"/>
    </source>
</evidence>
<keyword evidence="4 5" id="KW-0408">Iron</keyword>
<dbReference type="KEGG" id="gsh:117368363"/>
<evidence type="ECO:0000256" key="6">
    <source>
        <dbReference type="RuleBase" id="RU361145"/>
    </source>
</evidence>
<evidence type="ECO:0000256" key="3">
    <source>
        <dbReference type="ARBA" id="ARBA00022723"/>
    </source>
</evidence>
<dbReference type="PANTHER" id="PTHR11431:SF47">
    <property type="entry name" value="FERRITIN LIGHT CHAIN"/>
    <property type="match status" value="1"/>
</dbReference>
<name>A0A6P8ST00_GEOSA</name>
<dbReference type="InterPro" id="IPR001519">
    <property type="entry name" value="Ferritin"/>
</dbReference>
<evidence type="ECO:0000256" key="1">
    <source>
        <dbReference type="ARBA" id="ARBA00007513"/>
    </source>
</evidence>
<dbReference type="GO" id="GO:0006879">
    <property type="term" value="P:intracellular iron ion homeostasis"/>
    <property type="evidence" value="ECO:0007669"/>
    <property type="project" value="UniProtKB-KW"/>
</dbReference>